<gene>
    <name evidence="2" type="ORF">RSOLAG1IB_07229</name>
</gene>
<reference evidence="2 3" key="1">
    <citation type="submission" date="2014-11" db="EMBL/GenBank/DDBJ databases">
        <authorList>
            <person name="Wibberg Daniel"/>
        </authorList>
    </citation>
    <scope>NUCLEOTIDE SEQUENCE [LARGE SCALE GENOMIC DNA]</scope>
    <source>
        <strain evidence="2">Rhizoctonia solani AG1-IB 7/3/14</strain>
    </source>
</reference>
<dbReference type="EMBL" id="LN679117">
    <property type="protein sequence ID" value="CEL54695.1"/>
    <property type="molecule type" value="Genomic_DNA"/>
</dbReference>
<organism evidence="2 3">
    <name type="scientific">Thanatephorus cucumeris (strain AG1-IB / isolate 7/3/14)</name>
    <name type="common">Lettuce bottom rot fungus</name>
    <name type="synonym">Rhizoctonia solani</name>
    <dbReference type="NCBI Taxonomy" id="1108050"/>
    <lineage>
        <taxon>Eukaryota</taxon>
        <taxon>Fungi</taxon>
        <taxon>Dikarya</taxon>
        <taxon>Basidiomycota</taxon>
        <taxon>Agaricomycotina</taxon>
        <taxon>Agaricomycetes</taxon>
        <taxon>Cantharellales</taxon>
        <taxon>Ceratobasidiaceae</taxon>
        <taxon>Rhizoctonia</taxon>
        <taxon>Rhizoctonia solani AG-1</taxon>
    </lineage>
</organism>
<feature type="compositionally biased region" description="Basic residues" evidence="1">
    <location>
        <begin position="11"/>
        <end position="21"/>
    </location>
</feature>
<protein>
    <submittedName>
        <fullName evidence="2">Uncharacterized protein</fullName>
    </submittedName>
</protein>
<keyword evidence="3" id="KW-1185">Reference proteome</keyword>
<evidence type="ECO:0000256" key="1">
    <source>
        <dbReference type="SAM" id="MobiDB-lite"/>
    </source>
</evidence>
<sequence length="76" mass="8902">MINTHNEVVRRSPRSRSRKPALTRSRGVRVAPATRHMTISFHFISYYIHKQRSLSIYTLALPVLSLQNSFEYEKLS</sequence>
<feature type="region of interest" description="Disordered" evidence="1">
    <location>
        <begin position="1"/>
        <end position="27"/>
    </location>
</feature>
<dbReference type="AlphaFoldDB" id="A0A0B7FAX9"/>
<name>A0A0B7FAX9_THACB</name>
<accession>A0A0B7FAX9</accession>
<dbReference type="Proteomes" id="UP000059188">
    <property type="component" value="Unassembled WGS sequence"/>
</dbReference>
<evidence type="ECO:0000313" key="3">
    <source>
        <dbReference type="Proteomes" id="UP000059188"/>
    </source>
</evidence>
<evidence type="ECO:0000313" key="2">
    <source>
        <dbReference type="EMBL" id="CEL54695.1"/>
    </source>
</evidence>
<proteinExistence type="predicted"/>